<dbReference type="Proteomes" id="UP000335415">
    <property type="component" value="Unassembled WGS sequence"/>
</dbReference>
<evidence type="ECO:0000313" key="2">
    <source>
        <dbReference type="Proteomes" id="UP000335415"/>
    </source>
</evidence>
<keyword evidence="2" id="KW-1185">Reference proteome</keyword>
<protein>
    <submittedName>
        <fullName evidence="1">Tellurium resistance protein TerW</fullName>
    </submittedName>
</protein>
<proteinExistence type="predicted"/>
<sequence length="157" mass="17426">MLLNARQYRNHSLAQLLGSGNPVKAADLLTELRCSEPTLSRSLRDLRRQFSAEIKYSKSSHSYQLTSPGTLSRKILTQINAALARHDALLAAQREKSVSLSKAKKKAVSLSLPVKTIRKIDRAALKMTLNRSDTIELLVEHFIDVLVSEHGATPVIK</sequence>
<name>A0A5J5G0U6_9GAMM</name>
<dbReference type="AlphaFoldDB" id="A0A5J5G0U6"/>
<comment type="caution">
    <text evidence="1">The sequence shown here is derived from an EMBL/GenBank/DDBJ whole genome shotgun (WGS) entry which is preliminary data.</text>
</comment>
<evidence type="ECO:0000313" key="1">
    <source>
        <dbReference type="EMBL" id="KAA8999993.1"/>
    </source>
</evidence>
<organism evidence="1 2">
    <name type="scientific">Affinibrenneria salicis</name>
    <dbReference type="NCBI Taxonomy" id="2590031"/>
    <lineage>
        <taxon>Bacteria</taxon>
        <taxon>Pseudomonadati</taxon>
        <taxon>Pseudomonadota</taxon>
        <taxon>Gammaproteobacteria</taxon>
        <taxon>Enterobacterales</taxon>
        <taxon>Pectobacteriaceae</taxon>
        <taxon>Affinibrenneria</taxon>
    </lineage>
</organism>
<reference evidence="1 2" key="1">
    <citation type="submission" date="2019-09" db="EMBL/GenBank/DDBJ databases">
        <authorList>
            <person name="Li Y."/>
        </authorList>
    </citation>
    <scope>NUCLEOTIDE SEQUENCE [LARGE SCALE GENOMIC DNA]</scope>
    <source>
        <strain evidence="1 2">L3-3HA</strain>
    </source>
</reference>
<accession>A0A5J5G0U6</accession>
<gene>
    <name evidence="1" type="ORF">FJU30_11940</name>
</gene>
<dbReference type="OrthoDB" id="6447072at2"/>
<dbReference type="EMBL" id="VYKJ01000005">
    <property type="protein sequence ID" value="KAA8999993.1"/>
    <property type="molecule type" value="Genomic_DNA"/>
</dbReference>